<dbReference type="EMBL" id="FUYN01000002">
    <property type="protein sequence ID" value="SKB38901.1"/>
    <property type="molecule type" value="Genomic_DNA"/>
</dbReference>
<reference evidence="6" key="1">
    <citation type="submission" date="2017-02" db="EMBL/GenBank/DDBJ databases">
        <authorList>
            <person name="Varghese N."/>
            <person name="Submissions S."/>
        </authorList>
    </citation>
    <scope>NUCLEOTIDE SEQUENCE [LARGE SCALE GENOMIC DNA]</scope>
    <source>
        <strain evidence="6">ATCC 35199</strain>
    </source>
</reference>
<accession>A0A1T5AV32</accession>
<organism evidence="5 6">
    <name type="scientific">Acetoanaerobium noterae</name>
    <dbReference type="NCBI Taxonomy" id="745369"/>
    <lineage>
        <taxon>Bacteria</taxon>
        <taxon>Bacillati</taxon>
        <taxon>Bacillota</taxon>
        <taxon>Clostridia</taxon>
        <taxon>Peptostreptococcales</taxon>
        <taxon>Filifactoraceae</taxon>
        <taxon>Acetoanaerobium</taxon>
    </lineage>
</organism>
<name>A0A1T5AV32_9FIRM</name>
<dbReference type="GO" id="GO:0006580">
    <property type="term" value="P:ethanolamine metabolic process"/>
    <property type="evidence" value="ECO:0007669"/>
    <property type="project" value="InterPro"/>
</dbReference>
<evidence type="ECO:0000313" key="6">
    <source>
        <dbReference type="Proteomes" id="UP000243406"/>
    </source>
</evidence>
<evidence type="ECO:0000256" key="1">
    <source>
        <dbReference type="ARBA" id="ARBA00022679"/>
    </source>
</evidence>
<sequence length="254" mass="29172">MAVITESALRTQLKSKTATVYAVNKGDKLTPSASEYLKTKGIELIYSDDERAVNDKVASKGDEPPVKSADENKISKKYVCYYTGAWFSEKPEFMTQIEGNKLVYKDHQRIAFRGKLDSTEAQALYTLSLIDDSKKQIKAGLKEIYLHLRKMMRAEVLGEHLEEFSMLSMDQAQLRELSHNPKKYFGNGHFILTGEEDKDVLLLNILRTRLRELEIEGLRAFRKENTVDRKDIMMNLNRLSSAVYVLMLKATYEK</sequence>
<dbReference type="Proteomes" id="UP000243406">
    <property type="component" value="Unassembled WGS sequence"/>
</dbReference>
<dbReference type="InterPro" id="IPR016030">
    <property type="entry name" value="CblAdoTrfase-like"/>
</dbReference>
<evidence type="ECO:0000256" key="3">
    <source>
        <dbReference type="ARBA" id="ARBA00022840"/>
    </source>
</evidence>
<dbReference type="Gene3D" id="1.20.1200.10">
    <property type="entry name" value="Cobalamin adenosyltransferase-like"/>
    <property type="match status" value="1"/>
</dbReference>
<dbReference type="InterPro" id="IPR009194">
    <property type="entry name" value="AdoTrfase_EutT"/>
</dbReference>
<dbReference type="GO" id="GO:0008817">
    <property type="term" value="F:corrinoid adenosyltransferase activity"/>
    <property type="evidence" value="ECO:0007669"/>
    <property type="project" value="InterPro"/>
</dbReference>
<keyword evidence="3" id="KW-0067">ATP-binding</keyword>
<protein>
    <submittedName>
        <fullName evidence="5">Ethanolamine utilization cobalamin adenosyltransferase</fullName>
    </submittedName>
</protein>
<feature type="domain" description="Cobalamin adenosyltransferase-like" evidence="4">
    <location>
        <begin position="94"/>
        <end position="249"/>
    </location>
</feature>
<keyword evidence="2" id="KW-0547">Nucleotide-binding</keyword>
<keyword evidence="6" id="KW-1185">Reference proteome</keyword>
<dbReference type="OrthoDB" id="306726at2"/>
<dbReference type="PIRSF" id="PIRSF012294">
    <property type="entry name" value="ATR_EutT"/>
    <property type="match status" value="1"/>
</dbReference>
<dbReference type="InterPro" id="IPR036451">
    <property type="entry name" value="CblAdoTrfase-like_sf"/>
</dbReference>
<dbReference type="GO" id="GO:0005524">
    <property type="term" value="F:ATP binding"/>
    <property type="evidence" value="ECO:0007669"/>
    <property type="project" value="UniProtKB-KW"/>
</dbReference>
<evidence type="ECO:0000313" key="5">
    <source>
        <dbReference type="EMBL" id="SKB38901.1"/>
    </source>
</evidence>
<gene>
    <name evidence="5" type="ORF">SAMN02745120_1205</name>
</gene>
<proteinExistence type="predicted"/>
<dbReference type="RefSeq" id="WP_079589111.1">
    <property type="nucleotide sequence ID" value="NZ_FUYN01000002.1"/>
</dbReference>
<keyword evidence="1 5" id="KW-0808">Transferase</keyword>
<dbReference type="AlphaFoldDB" id="A0A1T5AV32"/>
<dbReference type="SUPFAM" id="SSF89028">
    <property type="entry name" value="Cobalamin adenosyltransferase-like"/>
    <property type="match status" value="1"/>
</dbReference>
<dbReference type="GO" id="GO:0009236">
    <property type="term" value="P:cobalamin biosynthetic process"/>
    <property type="evidence" value="ECO:0007669"/>
    <property type="project" value="InterPro"/>
</dbReference>
<evidence type="ECO:0000259" key="4">
    <source>
        <dbReference type="Pfam" id="PF01923"/>
    </source>
</evidence>
<evidence type="ECO:0000256" key="2">
    <source>
        <dbReference type="ARBA" id="ARBA00022741"/>
    </source>
</evidence>
<dbReference type="Pfam" id="PF01923">
    <property type="entry name" value="Cob_adeno_trans"/>
    <property type="match status" value="1"/>
</dbReference>